<gene>
    <name evidence="4" type="ORF">BD289DRAFT_467768</name>
</gene>
<dbReference type="InterPro" id="IPR027107">
    <property type="entry name" value="Tuberin/Ral-act_asu"/>
</dbReference>
<feature type="region of interest" description="Disordered" evidence="2">
    <location>
        <begin position="46"/>
        <end position="67"/>
    </location>
</feature>
<name>A0A2T3A5N0_9PEZI</name>
<evidence type="ECO:0000256" key="2">
    <source>
        <dbReference type="SAM" id="MobiDB-lite"/>
    </source>
</evidence>
<dbReference type="PANTHER" id="PTHR10063">
    <property type="entry name" value="TUBERIN"/>
    <property type="match status" value="1"/>
</dbReference>
<dbReference type="Gene3D" id="3.40.50.11210">
    <property type="entry name" value="Rap/Ran-GAP"/>
    <property type="match status" value="1"/>
</dbReference>
<reference evidence="4 5" key="1">
    <citation type="journal article" date="2018" name="Mycol. Prog.">
        <title>Coniella lustricola, a new species from submerged detritus.</title>
        <authorList>
            <person name="Raudabaugh D.B."/>
            <person name="Iturriaga T."/>
            <person name="Carver A."/>
            <person name="Mondo S."/>
            <person name="Pangilinan J."/>
            <person name="Lipzen A."/>
            <person name="He G."/>
            <person name="Amirebrahimi M."/>
            <person name="Grigoriev I.V."/>
            <person name="Miller A.N."/>
        </authorList>
    </citation>
    <scope>NUCLEOTIDE SEQUENCE [LARGE SCALE GENOMIC DNA]</scope>
    <source>
        <strain evidence="4 5">B22-T-1</strain>
    </source>
</reference>
<dbReference type="SUPFAM" id="SSF48371">
    <property type="entry name" value="ARM repeat"/>
    <property type="match status" value="2"/>
</dbReference>
<feature type="compositionally biased region" description="Polar residues" evidence="2">
    <location>
        <begin position="1644"/>
        <end position="1667"/>
    </location>
</feature>
<dbReference type="InterPro" id="IPR035974">
    <property type="entry name" value="Rap/Ran-GAP_sf"/>
</dbReference>
<feature type="region of interest" description="Disordered" evidence="2">
    <location>
        <begin position="1644"/>
        <end position="1674"/>
    </location>
</feature>
<dbReference type="InterPro" id="IPR000331">
    <property type="entry name" value="Rap/Ran_GAP_dom"/>
</dbReference>
<feature type="compositionally biased region" description="Polar residues" evidence="2">
    <location>
        <begin position="778"/>
        <end position="791"/>
    </location>
</feature>
<dbReference type="Pfam" id="PF02145">
    <property type="entry name" value="Rap_GAP"/>
    <property type="match status" value="1"/>
</dbReference>
<organism evidence="4 5">
    <name type="scientific">Coniella lustricola</name>
    <dbReference type="NCBI Taxonomy" id="2025994"/>
    <lineage>
        <taxon>Eukaryota</taxon>
        <taxon>Fungi</taxon>
        <taxon>Dikarya</taxon>
        <taxon>Ascomycota</taxon>
        <taxon>Pezizomycotina</taxon>
        <taxon>Sordariomycetes</taxon>
        <taxon>Sordariomycetidae</taxon>
        <taxon>Diaporthales</taxon>
        <taxon>Schizoparmaceae</taxon>
        <taxon>Coniella</taxon>
    </lineage>
</organism>
<proteinExistence type="predicted"/>
<keyword evidence="1" id="KW-0343">GTPase activation</keyword>
<feature type="compositionally biased region" description="Low complexity" evidence="2">
    <location>
        <begin position="1574"/>
        <end position="1586"/>
    </location>
</feature>
<dbReference type="GO" id="GO:0005634">
    <property type="term" value="C:nucleus"/>
    <property type="evidence" value="ECO:0007669"/>
    <property type="project" value="InterPro"/>
</dbReference>
<dbReference type="Pfam" id="PF11864">
    <property type="entry name" value="DUF3384"/>
    <property type="match status" value="1"/>
</dbReference>
<dbReference type="GO" id="GO:0051056">
    <property type="term" value="P:regulation of small GTPase mediated signal transduction"/>
    <property type="evidence" value="ECO:0007669"/>
    <property type="project" value="InterPro"/>
</dbReference>
<dbReference type="InterPro" id="IPR018515">
    <property type="entry name" value="Tuberin-type_domain"/>
</dbReference>
<dbReference type="STRING" id="2025994.A0A2T3A5N0"/>
<dbReference type="EMBL" id="KZ678461">
    <property type="protein sequence ID" value="PSR83354.1"/>
    <property type="molecule type" value="Genomic_DNA"/>
</dbReference>
<protein>
    <recommendedName>
        <fullName evidence="3">Rap-GAP domain-containing protein</fullName>
    </recommendedName>
</protein>
<dbReference type="InterPro" id="IPR016024">
    <property type="entry name" value="ARM-type_fold"/>
</dbReference>
<feature type="region of interest" description="Disordered" evidence="2">
    <location>
        <begin position="841"/>
        <end position="862"/>
    </location>
</feature>
<feature type="region of interest" description="Disordered" evidence="2">
    <location>
        <begin position="1566"/>
        <end position="1631"/>
    </location>
</feature>
<feature type="compositionally biased region" description="Basic and acidic residues" evidence="2">
    <location>
        <begin position="762"/>
        <end position="776"/>
    </location>
</feature>
<evidence type="ECO:0000259" key="3">
    <source>
        <dbReference type="PROSITE" id="PS50085"/>
    </source>
</evidence>
<dbReference type="InParanoid" id="A0A2T3A5N0"/>
<accession>A0A2T3A5N0</accession>
<feature type="region of interest" description="Disordered" evidence="2">
    <location>
        <begin position="762"/>
        <end position="792"/>
    </location>
</feature>
<evidence type="ECO:0000313" key="5">
    <source>
        <dbReference type="Proteomes" id="UP000241462"/>
    </source>
</evidence>
<dbReference type="OrthoDB" id="19311at2759"/>
<dbReference type="Proteomes" id="UP000241462">
    <property type="component" value="Unassembled WGS sequence"/>
</dbReference>
<dbReference type="GO" id="GO:0032007">
    <property type="term" value="P:negative regulation of TOR signaling"/>
    <property type="evidence" value="ECO:0007669"/>
    <property type="project" value="TreeGrafter"/>
</dbReference>
<dbReference type="InterPro" id="IPR024584">
    <property type="entry name" value="Tuberin_N"/>
</dbReference>
<dbReference type="PROSITE" id="PS50085">
    <property type="entry name" value="RAPGAP"/>
    <property type="match status" value="1"/>
</dbReference>
<dbReference type="GO" id="GO:0005096">
    <property type="term" value="F:GTPase activator activity"/>
    <property type="evidence" value="ECO:0007669"/>
    <property type="project" value="UniProtKB-KW"/>
</dbReference>
<feature type="compositionally biased region" description="Polar residues" evidence="2">
    <location>
        <begin position="1596"/>
        <end position="1616"/>
    </location>
</feature>
<keyword evidence="5" id="KW-1185">Reference proteome</keyword>
<feature type="compositionally biased region" description="Acidic residues" evidence="2">
    <location>
        <begin position="851"/>
        <end position="862"/>
    </location>
</feature>
<dbReference type="PANTHER" id="PTHR10063:SF0">
    <property type="entry name" value="TUBERIN"/>
    <property type="match status" value="1"/>
</dbReference>
<feature type="compositionally biased region" description="Low complexity" evidence="2">
    <location>
        <begin position="48"/>
        <end position="66"/>
    </location>
</feature>
<evidence type="ECO:0000313" key="4">
    <source>
        <dbReference type="EMBL" id="PSR83354.1"/>
    </source>
</evidence>
<evidence type="ECO:0000256" key="1">
    <source>
        <dbReference type="ARBA" id="ARBA00022468"/>
    </source>
</evidence>
<dbReference type="GO" id="GO:0033596">
    <property type="term" value="C:TSC1-TSC2 complex"/>
    <property type="evidence" value="ECO:0007669"/>
    <property type="project" value="TreeGrafter"/>
</dbReference>
<sequence>MGLQGFLAQLGHSGQLLRPLAPYKASSSSETKTTSAFASVFKGLTSGSKTSKAPPVPSSSTASVSAQLSSERVNTASLAATGVAPHHNEWLDKLKTGSLSERVAAAESLRLTLSDYPLAPVLQIWDAAKDLVESSRPSSMRVAGWELMAECVKNPSTTDIERKEYFQTIAAPANTDDLNLRLATLVDLTNHGRNISGFDYDIIPLLTTWLADAYNAAKLRRRLALRDKKTSKTSSIAPSVTSTAEDKLLALLVAFIIEVLKFNFRVADDDVIARLIDTLLDICMKTTAEEDLTSCIEVIDAIITFGSVPKRTLSRCVEILSSIYCLVDSLQKTSWHTLSNLLKSHNGQATVRVLLGLLRDYPRKAQDATEATRAVRGALSVLQKLIWKSAEKGYPTVPLALLIDGCSNVVDQSNSRRIAGSTLRLINTLFDDGEQNLNPLLADEDWTIILAVAEKCVGRLSYDTDLSRPRSSFSRTSIKRGDVIMEELNNLLRRLEALFQKSDFEFIQKQECIAFLTRIPHVLPDSTVALVLNHFKEFRCCYPSDLDWESNLSLVLNSFYGDGDRSTPVRVQALQSVTEVYDLVELLGDELEEECVPNIVEQILSGIAEETNTVVLQETVSFVVSVAAAAELTLFEYILHRLNGVITSEQLLSPLAPPEPSGTLEDSTTGQSPADVVTRGYVHLFMKTMNLDGRKASTTFNLLVDTAKGARSTDARLTAMKMLFRLRADWANRIYLTVFTESEGLAGVLHRTEASLARKLAEEAAATHRSKGDHGLPTRTTRGLSFSSTGQERLVPSRTASIATKVSASRYHQLWSLPDSDALPEAPSASASPVLFSHVDQNEMQQQQQQQDEEQAASDDSVDIVDVDDLDNEEKFEKGMSLTGDLRITAWLDAILHNLTSGCDWEVYSFCLVHMPSQLSNHALFKDAIPQILDARRILCEQSKHNLFQDPPPATGLRRPEVNICIFQSLTTIMSYHQHFQKPEDDDLVRTFLQGIGHSTAKTCIHALTICCHEMPLATTKALVTILQKMSTVITQPYVAVHILEFLAGLARLPALYSNFIDDEFRIIFGMCFRYLDTVRDKKRNARNSYSGDAVAATIHTTHDYDMLGQPTTSDDLPQYVYALAYHVIIFWFLALRLSDRAKHVGWIAKRLFQGPDGGLISDEQALITMDFMQRVAYADADESVESSWFSDLKSSDYTEKRWIIANSLISIKQHKSTPWVQLTKRQPSGTSFYTIRHNVRPPPAHQVEFFGRGGSTRGSVATDGALPSHLLVHLLSSIPQSLEPALRPLPLPDDEAVGRSIKIFDRISPVDGHKVGIIYIGENQTNESDILQNVSGSADYVEFLNGIGTLTKLKGADFNTQGLDREYDTDGQYTFCWRDRLTEIVFHVITQMPTHLDHDPQCINKKKHIGNDFVNIVFNDSGLPFNFETFPSEFNYVYIVITPESRASFVASRENALKGHRRTSEHGENEFDGENGDAGYIDPSMYAPFFKVQVMSKEGFPEISPCAATKMVDLKALPDFVRLLALNASVFSVVWANRELGEYPSSWRSRLREITRLRERYFPHGMTTSSLFSPPSTNAPTTPASGLTAAPPPMTLSSALATAQQQTGHSPSAQADSRPPSGIRDSTISSLGTMRRASVATFLTSTSEPNSQSHRSSVMSTSTADTEVNMPPSNLDYLVESLDFSKWA</sequence>
<feature type="domain" description="Rap-GAP" evidence="3">
    <location>
        <begin position="1302"/>
        <end position="1558"/>
    </location>
</feature>
<dbReference type="SUPFAM" id="SSF111347">
    <property type="entry name" value="Rap/Ran-GAP"/>
    <property type="match status" value="1"/>
</dbReference>
<dbReference type="Pfam" id="PF03542">
    <property type="entry name" value="Tuberin"/>
    <property type="match status" value="1"/>
</dbReference>